<reference evidence="1 2" key="1">
    <citation type="submission" date="2020-03" db="EMBL/GenBank/DDBJ databases">
        <title>Isolation of cellulose-producing strains, genome characterization and application of the synthesized cellulose films as an economical and sustainable material for piezoelectric sensor construction.</title>
        <authorList>
            <person name="Mangayil R.K."/>
        </authorList>
    </citation>
    <scope>NUCLEOTIDE SEQUENCE [LARGE SCALE GENOMIC DNA]</scope>
    <source>
        <strain evidence="1 2">ENS 9a1a</strain>
    </source>
</reference>
<dbReference type="GeneID" id="85021472"/>
<dbReference type="RefSeq" id="WP_157998293.1">
    <property type="nucleotide sequence ID" value="NZ_CP050139.1"/>
</dbReference>
<protein>
    <submittedName>
        <fullName evidence="1">Uncharacterized protein</fullName>
    </submittedName>
</protein>
<sequence>MKLFAKASTERRLLKKATPKDFYMIDGFFHKQAALRVAGRPVGRRKRTSRDQ</sequence>
<proteinExistence type="predicted"/>
<evidence type="ECO:0000313" key="2">
    <source>
        <dbReference type="Proteomes" id="UP000502533"/>
    </source>
</evidence>
<keyword evidence="2" id="KW-1185">Reference proteome</keyword>
<accession>A0A858JG13</accession>
<organism evidence="1 2">
    <name type="scientific">Komagataeibacter rhaeticus</name>
    <dbReference type="NCBI Taxonomy" id="215221"/>
    <lineage>
        <taxon>Bacteria</taxon>
        <taxon>Pseudomonadati</taxon>
        <taxon>Pseudomonadota</taxon>
        <taxon>Alphaproteobacteria</taxon>
        <taxon>Acetobacterales</taxon>
        <taxon>Acetobacteraceae</taxon>
        <taxon>Komagataeibacter</taxon>
    </lineage>
</organism>
<dbReference type="EMBL" id="CP050139">
    <property type="protein sequence ID" value="QIP34900.1"/>
    <property type="molecule type" value="Genomic_DNA"/>
</dbReference>
<evidence type="ECO:0000313" key="1">
    <source>
        <dbReference type="EMBL" id="QIP34900.1"/>
    </source>
</evidence>
<name>A0A858JG13_9PROT</name>
<dbReference type="KEGG" id="kre:GWK63_04845"/>
<dbReference type="AlphaFoldDB" id="A0A858JG13"/>
<gene>
    <name evidence="1" type="ORF">GWK63_04845</name>
</gene>
<dbReference type="Proteomes" id="UP000502533">
    <property type="component" value="Chromosome"/>
</dbReference>